<name>A0A8D5JL19_9BACT</name>
<accession>A0A8D5JL19</accession>
<evidence type="ECO:0008006" key="3">
    <source>
        <dbReference type="Google" id="ProtNLM"/>
    </source>
</evidence>
<dbReference type="Proteomes" id="UP000826725">
    <property type="component" value="Chromosome"/>
</dbReference>
<evidence type="ECO:0000313" key="2">
    <source>
        <dbReference type="Proteomes" id="UP000826725"/>
    </source>
</evidence>
<gene>
    <name evidence="1" type="ORF">DGMP_08050</name>
</gene>
<protein>
    <recommendedName>
        <fullName evidence="3">ABC transporter substrate-binding protein</fullName>
    </recommendedName>
</protein>
<dbReference type="KEGG" id="dbk:DGMP_08050"/>
<dbReference type="PANTHER" id="PTHR36573:SF1">
    <property type="entry name" value="INTERMEMBRANE PHOSPHOLIPID TRANSPORT SYSTEM BINDING PROTEIN MLAC"/>
    <property type="match status" value="1"/>
</dbReference>
<dbReference type="InterPro" id="IPR008869">
    <property type="entry name" value="MlaC/ttg2D"/>
</dbReference>
<proteinExistence type="predicted"/>
<sequence>MAEPSGPALQVCRLIIVFLLVCSAHSLRAEITPLDVIRSSNTLVLDIYEASPEITRKVLDDITRVMEKVTDFEEIADRVVQKTCVGGSGDSCEQLKTEFIALLKLNATRKLGRYRADRFDYLGQVVEGRTARVKTIAWFQEDSVELDYILEKKEGRWVIVNYIADGVDTVRNYQSQFSRIISKKSVNFLIGRLEKKNRLYRKERSEIKKQL</sequence>
<dbReference type="EMBL" id="AP024086">
    <property type="protein sequence ID" value="BCL60112.1"/>
    <property type="molecule type" value="Genomic_DNA"/>
</dbReference>
<keyword evidence="2" id="KW-1185">Reference proteome</keyword>
<dbReference type="AlphaFoldDB" id="A0A8D5JL19"/>
<evidence type="ECO:0000313" key="1">
    <source>
        <dbReference type="EMBL" id="BCL60112.1"/>
    </source>
</evidence>
<dbReference type="Pfam" id="PF05494">
    <property type="entry name" value="MlaC"/>
    <property type="match status" value="1"/>
</dbReference>
<organism evidence="1 2">
    <name type="scientific">Desulfomarina profundi</name>
    <dbReference type="NCBI Taxonomy" id="2772557"/>
    <lineage>
        <taxon>Bacteria</taxon>
        <taxon>Pseudomonadati</taxon>
        <taxon>Thermodesulfobacteriota</taxon>
        <taxon>Desulfobulbia</taxon>
        <taxon>Desulfobulbales</taxon>
        <taxon>Desulfobulbaceae</taxon>
        <taxon>Desulfomarina</taxon>
    </lineage>
</organism>
<dbReference type="PANTHER" id="PTHR36573">
    <property type="entry name" value="INTERMEMBRANE PHOSPHOLIPID TRANSPORT SYSTEM BINDING PROTEIN MLAC"/>
    <property type="match status" value="1"/>
</dbReference>
<reference evidence="1" key="1">
    <citation type="submission" date="2020-09" db="EMBL/GenBank/DDBJ databases">
        <title>Desulfogranum mesoprofundum gen. nov., sp. nov., a novel mesophilic, sulfate-reducing chemolithoautotroph isolated from a deep-sea hydrothermal vent chimney in the Suiyo Seamount.</title>
        <authorList>
            <person name="Hashimoto Y."/>
            <person name="Nakagawa S."/>
        </authorList>
    </citation>
    <scope>NUCLEOTIDE SEQUENCE</scope>
    <source>
        <strain evidence="1">KT2</strain>
    </source>
</reference>